<evidence type="ECO:0000256" key="5">
    <source>
        <dbReference type="ARBA" id="ARBA00023004"/>
    </source>
</evidence>
<dbReference type="RefSeq" id="XP_024741036.1">
    <property type="nucleotide sequence ID" value="XM_024884564.1"/>
</dbReference>
<evidence type="ECO:0000313" key="10">
    <source>
        <dbReference type="Proteomes" id="UP000235371"/>
    </source>
</evidence>
<keyword evidence="10" id="KW-1185">Reference proteome</keyword>
<dbReference type="PROSITE" id="PS00086">
    <property type="entry name" value="CYTOCHROME_P450"/>
    <property type="match status" value="1"/>
</dbReference>
<dbReference type="AlphaFoldDB" id="A0A2J6TMC5"/>
<evidence type="ECO:0000256" key="8">
    <source>
        <dbReference type="SAM" id="Phobius"/>
    </source>
</evidence>
<evidence type="ECO:0000256" key="3">
    <source>
        <dbReference type="ARBA" id="ARBA00022723"/>
    </source>
</evidence>
<dbReference type="Gene3D" id="1.10.630.10">
    <property type="entry name" value="Cytochrome P450"/>
    <property type="match status" value="1"/>
</dbReference>
<comment type="similarity">
    <text evidence="2 7">Belongs to the cytochrome P450 family.</text>
</comment>
<keyword evidence="4 7" id="KW-0560">Oxidoreductase</keyword>
<dbReference type="OrthoDB" id="1470350at2759"/>
<dbReference type="Proteomes" id="UP000235371">
    <property type="component" value="Unassembled WGS sequence"/>
</dbReference>
<comment type="cofactor">
    <cofactor evidence="1 6">
        <name>heme</name>
        <dbReference type="ChEBI" id="CHEBI:30413"/>
    </cofactor>
</comment>
<gene>
    <name evidence="9" type="ORF">K444DRAFT_641065</name>
</gene>
<accession>A0A2J6TMC5</accession>
<dbReference type="GO" id="GO:0016705">
    <property type="term" value="F:oxidoreductase activity, acting on paired donors, with incorporation or reduction of molecular oxygen"/>
    <property type="evidence" value="ECO:0007669"/>
    <property type="project" value="InterPro"/>
</dbReference>
<dbReference type="PANTHER" id="PTHR24305">
    <property type="entry name" value="CYTOCHROME P450"/>
    <property type="match status" value="1"/>
</dbReference>
<evidence type="ECO:0000256" key="2">
    <source>
        <dbReference type="ARBA" id="ARBA00010617"/>
    </source>
</evidence>
<dbReference type="InterPro" id="IPR017972">
    <property type="entry name" value="Cyt_P450_CS"/>
</dbReference>
<dbReference type="Pfam" id="PF00067">
    <property type="entry name" value="p450"/>
    <property type="match status" value="1"/>
</dbReference>
<dbReference type="GO" id="GO:0004497">
    <property type="term" value="F:monooxygenase activity"/>
    <property type="evidence" value="ECO:0007669"/>
    <property type="project" value="UniProtKB-KW"/>
</dbReference>
<dbReference type="GO" id="GO:0005506">
    <property type="term" value="F:iron ion binding"/>
    <property type="evidence" value="ECO:0007669"/>
    <property type="project" value="InterPro"/>
</dbReference>
<dbReference type="STRING" id="1095630.A0A2J6TMC5"/>
<evidence type="ECO:0000256" key="6">
    <source>
        <dbReference type="PIRSR" id="PIRSR602401-1"/>
    </source>
</evidence>
<name>A0A2J6TMC5_9HELO</name>
<keyword evidence="8" id="KW-0472">Membrane</keyword>
<keyword evidence="7" id="KW-0503">Monooxygenase</keyword>
<dbReference type="SUPFAM" id="SSF48264">
    <property type="entry name" value="Cytochrome P450"/>
    <property type="match status" value="1"/>
</dbReference>
<feature type="transmembrane region" description="Helical" evidence="8">
    <location>
        <begin position="12"/>
        <end position="34"/>
    </location>
</feature>
<dbReference type="CDD" id="cd11059">
    <property type="entry name" value="CYP_fungal"/>
    <property type="match status" value="1"/>
</dbReference>
<dbReference type="InterPro" id="IPR001128">
    <property type="entry name" value="Cyt_P450"/>
</dbReference>
<feature type="binding site" description="axial binding residue" evidence="6">
    <location>
        <position position="436"/>
    </location>
    <ligand>
        <name>heme</name>
        <dbReference type="ChEBI" id="CHEBI:30413"/>
    </ligand>
    <ligandPart>
        <name>Fe</name>
        <dbReference type="ChEBI" id="CHEBI:18248"/>
    </ligandPart>
</feature>
<reference evidence="9 10" key="1">
    <citation type="submission" date="2016-04" db="EMBL/GenBank/DDBJ databases">
        <title>A degradative enzymes factory behind the ericoid mycorrhizal symbiosis.</title>
        <authorList>
            <consortium name="DOE Joint Genome Institute"/>
            <person name="Martino E."/>
            <person name="Morin E."/>
            <person name="Grelet G."/>
            <person name="Kuo A."/>
            <person name="Kohler A."/>
            <person name="Daghino S."/>
            <person name="Barry K."/>
            <person name="Choi C."/>
            <person name="Cichocki N."/>
            <person name="Clum A."/>
            <person name="Copeland A."/>
            <person name="Hainaut M."/>
            <person name="Haridas S."/>
            <person name="Labutti K."/>
            <person name="Lindquist E."/>
            <person name="Lipzen A."/>
            <person name="Khouja H.-R."/>
            <person name="Murat C."/>
            <person name="Ohm R."/>
            <person name="Olson A."/>
            <person name="Spatafora J."/>
            <person name="Veneault-Fourrey C."/>
            <person name="Henrissat B."/>
            <person name="Grigoriev I."/>
            <person name="Martin F."/>
            <person name="Perotto S."/>
        </authorList>
    </citation>
    <scope>NUCLEOTIDE SEQUENCE [LARGE SCALE GENOMIC DNA]</scope>
    <source>
        <strain evidence="9 10">E</strain>
    </source>
</reference>
<dbReference type="EMBL" id="KZ613772">
    <property type="protein sequence ID" value="PMD64132.1"/>
    <property type="molecule type" value="Genomic_DNA"/>
</dbReference>
<keyword evidence="8" id="KW-1133">Transmembrane helix</keyword>
<dbReference type="InParanoid" id="A0A2J6TMC5"/>
<dbReference type="PRINTS" id="PR00385">
    <property type="entry name" value="P450"/>
</dbReference>
<protein>
    <submittedName>
        <fullName evidence="9">Cytochrome P450</fullName>
    </submittedName>
</protein>
<evidence type="ECO:0000256" key="1">
    <source>
        <dbReference type="ARBA" id="ARBA00001971"/>
    </source>
</evidence>
<dbReference type="PRINTS" id="PR00463">
    <property type="entry name" value="EP450I"/>
</dbReference>
<dbReference type="InterPro" id="IPR002401">
    <property type="entry name" value="Cyt_P450_E_grp-I"/>
</dbReference>
<dbReference type="InterPro" id="IPR050121">
    <property type="entry name" value="Cytochrome_P450_monoxygenase"/>
</dbReference>
<evidence type="ECO:0000313" key="9">
    <source>
        <dbReference type="EMBL" id="PMD64132.1"/>
    </source>
</evidence>
<proteinExistence type="inferred from homology"/>
<sequence length="495" mass="55615">MPRLPIATQTFPSFMLISAGISLVVVGWLVYIIYHAYVTPLRHIPGPWYAKFTHLWLKVQVLGGRRVQYIHALHQIYGPIVHISPAEIAVADFDIFREIHRIKSGYLKSPWYQEFGPPGIFTMIDPHRHAKRRQLLARGFSKSYLRQNWEPMVKEKAETAVEKIKRDAQRGTADILKWWTFYTTDTVGQLSFGESFHMLEQEEKNTYIYVLESALMMSGIQTELPFLRFCRYLPLLSIRRLFRADDYLLEYGTRAVANVKGQEGHTSNVFSTISAEAEKVNIALSPLDVNREAGNFIVAGSDTTAITLTYLTWAVLKQPGLQRALEGEVHSLKYDFADADLEALPLLNAVIEETLRLYGAAPASLPRTTPPGGATHGGYFVPGGTTVSTQAFTIHRDSSLFPNPDKFDPSRFLHREKLSANASAALHAFGAGSRVCLGIHLARMELRIAACLFFRECVGAKLAGTCTDESMEMENYFLIAPKSHRCEIMLEANVS</sequence>
<evidence type="ECO:0000256" key="7">
    <source>
        <dbReference type="RuleBase" id="RU000461"/>
    </source>
</evidence>
<dbReference type="PANTHER" id="PTHR24305:SF96">
    <property type="entry name" value="CYTOCHROME P450 MONOOXYGENASE STCB-RELATED"/>
    <property type="match status" value="1"/>
</dbReference>
<dbReference type="GO" id="GO:0020037">
    <property type="term" value="F:heme binding"/>
    <property type="evidence" value="ECO:0007669"/>
    <property type="project" value="InterPro"/>
</dbReference>
<dbReference type="InterPro" id="IPR036396">
    <property type="entry name" value="Cyt_P450_sf"/>
</dbReference>
<keyword evidence="8" id="KW-0812">Transmembrane</keyword>
<dbReference type="GeneID" id="36592641"/>
<keyword evidence="3 6" id="KW-0479">Metal-binding</keyword>
<evidence type="ECO:0000256" key="4">
    <source>
        <dbReference type="ARBA" id="ARBA00023002"/>
    </source>
</evidence>
<organism evidence="9 10">
    <name type="scientific">Hyaloscypha bicolor E</name>
    <dbReference type="NCBI Taxonomy" id="1095630"/>
    <lineage>
        <taxon>Eukaryota</taxon>
        <taxon>Fungi</taxon>
        <taxon>Dikarya</taxon>
        <taxon>Ascomycota</taxon>
        <taxon>Pezizomycotina</taxon>
        <taxon>Leotiomycetes</taxon>
        <taxon>Helotiales</taxon>
        <taxon>Hyaloscyphaceae</taxon>
        <taxon>Hyaloscypha</taxon>
        <taxon>Hyaloscypha bicolor</taxon>
    </lineage>
</organism>
<dbReference type="FunFam" id="1.10.630.10:FF:000093">
    <property type="entry name" value="Cytochrome P450 monooxygenase"/>
    <property type="match status" value="1"/>
</dbReference>
<keyword evidence="6 7" id="KW-0349">Heme</keyword>
<keyword evidence="5 6" id="KW-0408">Iron</keyword>